<protein>
    <submittedName>
        <fullName evidence="1">Uncharacterized protein</fullName>
    </submittedName>
</protein>
<comment type="caution">
    <text evidence="1">The sequence shown here is derived from an EMBL/GenBank/DDBJ whole genome shotgun (WGS) entry which is preliminary data.</text>
</comment>
<dbReference type="AlphaFoldDB" id="X0ZCG6"/>
<name>X0ZCG6_9ZZZZ</name>
<accession>X0ZCG6</accession>
<dbReference type="EMBL" id="BART01003376">
    <property type="protein sequence ID" value="GAG55907.1"/>
    <property type="molecule type" value="Genomic_DNA"/>
</dbReference>
<sequence length="36" mass="4153">GHDASCPQEKLGNNMARAQFVVKEFEYKYKNLLILP</sequence>
<evidence type="ECO:0000313" key="1">
    <source>
        <dbReference type="EMBL" id="GAG55907.1"/>
    </source>
</evidence>
<feature type="non-terminal residue" evidence="1">
    <location>
        <position position="1"/>
    </location>
</feature>
<proteinExistence type="predicted"/>
<reference evidence="1" key="1">
    <citation type="journal article" date="2014" name="Front. Microbiol.">
        <title>High frequency of phylogenetically diverse reductive dehalogenase-homologous genes in deep subseafloor sedimentary metagenomes.</title>
        <authorList>
            <person name="Kawai M."/>
            <person name="Futagami T."/>
            <person name="Toyoda A."/>
            <person name="Takaki Y."/>
            <person name="Nishi S."/>
            <person name="Hori S."/>
            <person name="Arai W."/>
            <person name="Tsubouchi T."/>
            <person name="Morono Y."/>
            <person name="Uchiyama I."/>
            <person name="Ito T."/>
            <person name="Fujiyama A."/>
            <person name="Inagaki F."/>
            <person name="Takami H."/>
        </authorList>
    </citation>
    <scope>NUCLEOTIDE SEQUENCE</scope>
    <source>
        <strain evidence="1">Expedition CK06-06</strain>
    </source>
</reference>
<organism evidence="1">
    <name type="scientific">marine sediment metagenome</name>
    <dbReference type="NCBI Taxonomy" id="412755"/>
    <lineage>
        <taxon>unclassified sequences</taxon>
        <taxon>metagenomes</taxon>
        <taxon>ecological metagenomes</taxon>
    </lineage>
</organism>
<gene>
    <name evidence="1" type="ORF">S01H4_09379</name>
</gene>